<sequence length="155" mass="16880">MQEALKQTTRELRRQLKFVPPRPLGVTLGGTGKETRDRHPKIGQGALIRASVTILGNIKVGEGAMVGADSLVMKDVPPHSTVTGIPAKVIGYVDDQDSSLTMKHGDLLVCQFLSPLGIIWCTKSPLENSFQKSFDSLNWRAPDLLFHHPVLQAGS</sequence>
<dbReference type="GO" id="GO:0009001">
    <property type="term" value="F:serine O-acetyltransferase activity"/>
    <property type="evidence" value="ECO:0000318"/>
    <property type="project" value="GO_Central"/>
</dbReference>
<evidence type="ECO:0000313" key="1">
    <source>
        <dbReference type="EMBL" id="PHT68889.1"/>
    </source>
</evidence>
<evidence type="ECO:0000313" key="2">
    <source>
        <dbReference type="Proteomes" id="UP000222542"/>
    </source>
</evidence>
<dbReference type="Pfam" id="PF00132">
    <property type="entry name" value="Hexapep"/>
    <property type="match status" value="1"/>
</dbReference>
<dbReference type="Gramene" id="PHT68889">
    <property type="protein sequence ID" value="PHT68889"/>
    <property type="gene ID" value="T459_28376"/>
</dbReference>
<dbReference type="SUPFAM" id="SSF51161">
    <property type="entry name" value="Trimeric LpxA-like enzymes"/>
    <property type="match status" value="1"/>
</dbReference>
<keyword evidence="2" id="KW-1185">Reference proteome</keyword>
<dbReference type="Gene3D" id="2.160.10.10">
    <property type="entry name" value="Hexapeptide repeat proteins"/>
    <property type="match status" value="1"/>
</dbReference>
<evidence type="ECO:0008006" key="3">
    <source>
        <dbReference type="Google" id="ProtNLM"/>
    </source>
</evidence>
<proteinExistence type="predicted"/>
<gene>
    <name evidence="1" type="ORF">T459_28376</name>
</gene>
<reference evidence="1 2" key="2">
    <citation type="journal article" date="2017" name="Genome Biol.">
        <title>New reference genome sequences of hot pepper reveal the massive evolution of plant disease-resistance genes by retroduplication.</title>
        <authorList>
            <person name="Kim S."/>
            <person name="Park J."/>
            <person name="Yeom S.I."/>
            <person name="Kim Y.M."/>
            <person name="Seo E."/>
            <person name="Kim K.T."/>
            <person name="Kim M.S."/>
            <person name="Lee J.M."/>
            <person name="Cheong K."/>
            <person name="Shin H.S."/>
            <person name="Kim S.B."/>
            <person name="Han K."/>
            <person name="Lee J."/>
            <person name="Park M."/>
            <person name="Lee H.A."/>
            <person name="Lee H.Y."/>
            <person name="Lee Y."/>
            <person name="Oh S."/>
            <person name="Lee J.H."/>
            <person name="Choi E."/>
            <person name="Choi E."/>
            <person name="Lee S.E."/>
            <person name="Jeon J."/>
            <person name="Kim H."/>
            <person name="Choi G."/>
            <person name="Song H."/>
            <person name="Lee J."/>
            <person name="Lee S.C."/>
            <person name="Kwon J.K."/>
            <person name="Lee H.Y."/>
            <person name="Koo N."/>
            <person name="Hong Y."/>
            <person name="Kim R.W."/>
            <person name="Kang W.H."/>
            <person name="Huh J.H."/>
            <person name="Kang B.C."/>
            <person name="Yang T.J."/>
            <person name="Lee Y.H."/>
            <person name="Bennetzen J.L."/>
            <person name="Choi D."/>
        </authorList>
    </citation>
    <scope>NUCLEOTIDE SEQUENCE [LARGE SCALE GENOMIC DNA]</scope>
    <source>
        <strain evidence="2">cv. CM334</strain>
    </source>
</reference>
<dbReference type="Proteomes" id="UP000222542">
    <property type="component" value="Unassembled WGS sequence"/>
</dbReference>
<dbReference type="PANTHER" id="PTHR42811">
    <property type="entry name" value="SERINE ACETYLTRANSFERASE"/>
    <property type="match status" value="1"/>
</dbReference>
<name>A0A2G2YGP8_CAPAN</name>
<accession>A0A2G2YGP8</accession>
<dbReference type="EMBL" id="AYRZ02000011">
    <property type="protein sequence ID" value="PHT68889.1"/>
    <property type="molecule type" value="Genomic_DNA"/>
</dbReference>
<dbReference type="STRING" id="4072.A0A2G2YGP8"/>
<dbReference type="AlphaFoldDB" id="A0A2G2YGP8"/>
<dbReference type="InterPro" id="IPR001451">
    <property type="entry name" value="Hexapep"/>
</dbReference>
<reference evidence="1 2" key="1">
    <citation type="journal article" date="2014" name="Nat. Genet.">
        <title>Genome sequence of the hot pepper provides insights into the evolution of pungency in Capsicum species.</title>
        <authorList>
            <person name="Kim S."/>
            <person name="Park M."/>
            <person name="Yeom S.I."/>
            <person name="Kim Y.M."/>
            <person name="Lee J.M."/>
            <person name="Lee H.A."/>
            <person name="Seo E."/>
            <person name="Choi J."/>
            <person name="Cheong K."/>
            <person name="Kim K.T."/>
            <person name="Jung K."/>
            <person name="Lee G.W."/>
            <person name="Oh S.K."/>
            <person name="Bae C."/>
            <person name="Kim S.B."/>
            <person name="Lee H.Y."/>
            <person name="Kim S.Y."/>
            <person name="Kim M.S."/>
            <person name="Kang B.C."/>
            <person name="Jo Y.D."/>
            <person name="Yang H.B."/>
            <person name="Jeong H.J."/>
            <person name="Kang W.H."/>
            <person name="Kwon J.K."/>
            <person name="Shin C."/>
            <person name="Lim J.Y."/>
            <person name="Park J.H."/>
            <person name="Huh J.H."/>
            <person name="Kim J.S."/>
            <person name="Kim B.D."/>
            <person name="Cohen O."/>
            <person name="Paran I."/>
            <person name="Suh M.C."/>
            <person name="Lee S.B."/>
            <person name="Kim Y.K."/>
            <person name="Shin Y."/>
            <person name="Noh S.J."/>
            <person name="Park J."/>
            <person name="Seo Y.S."/>
            <person name="Kwon S.Y."/>
            <person name="Kim H.A."/>
            <person name="Park J.M."/>
            <person name="Kim H.J."/>
            <person name="Choi S.B."/>
            <person name="Bosland P.W."/>
            <person name="Reeves G."/>
            <person name="Jo S.H."/>
            <person name="Lee B.W."/>
            <person name="Cho H.T."/>
            <person name="Choi H.S."/>
            <person name="Lee M.S."/>
            <person name="Yu Y."/>
            <person name="Do Choi Y."/>
            <person name="Park B.S."/>
            <person name="van Deynze A."/>
            <person name="Ashrafi H."/>
            <person name="Hill T."/>
            <person name="Kim W.T."/>
            <person name="Pai H.S."/>
            <person name="Ahn H.K."/>
            <person name="Yeam I."/>
            <person name="Giovannoni J.J."/>
            <person name="Rose J.K."/>
            <person name="Sorensen I."/>
            <person name="Lee S.J."/>
            <person name="Kim R.W."/>
            <person name="Choi I.Y."/>
            <person name="Choi B.S."/>
            <person name="Lim J.S."/>
            <person name="Lee Y.H."/>
            <person name="Choi D."/>
        </authorList>
    </citation>
    <scope>NUCLEOTIDE SEQUENCE [LARGE SCALE GENOMIC DNA]</scope>
    <source>
        <strain evidence="2">cv. CM334</strain>
    </source>
</reference>
<dbReference type="GO" id="GO:0005829">
    <property type="term" value="C:cytosol"/>
    <property type="evidence" value="ECO:0000318"/>
    <property type="project" value="GO_Central"/>
</dbReference>
<protein>
    <recommendedName>
        <fullName evidence="3">Serine acetyltransferase 2</fullName>
    </recommendedName>
</protein>
<comment type="caution">
    <text evidence="1">The sequence shown here is derived from an EMBL/GenBank/DDBJ whole genome shotgun (WGS) entry which is preliminary data.</text>
</comment>
<dbReference type="InterPro" id="IPR011004">
    <property type="entry name" value="Trimer_LpxA-like_sf"/>
</dbReference>
<organism evidence="1 2">
    <name type="scientific">Capsicum annuum</name>
    <name type="common">Capsicum pepper</name>
    <dbReference type="NCBI Taxonomy" id="4072"/>
    <lineage>
        <taxon>Eukaryota</taxon>
        <taxon>Viridiplantae</taxon>
        <taxon>Streptophyta</taxon>
        <taxon>Embryophyta</taxon>
        <taxon>Tracheophyta</taxon>
        <taxon>Spermatophyta</taxon>
        <taxon>Magnoliopsida</taxon>
        <taxon>eudicotyledons</taxon>
        <taxon>Gunneridae</taxon>
        <taxon>Pentapetalae</taxon>
        <taxon>asterids</taxon>
        <taxon>lamiids</taxon>
        <taxon>Solanales</taxon>
        <taxon>Solanaceae</taxon>
        <taxon>Solanoideae</taxon>
        <taxon>Capsiceae</taxon>
        <taxon>Capsicum</taxon>
    </lineage>
</organism>